<organism evidence="2 3">
    <name type="scientific">Deinococcus peraridilitoris (strain DSM 19664 / LMG 22246 / CIP 109416 / KR-200)</name>
    <dbReference type="NCBI Taxonomy" id="937777"/>
    <lineage>
        <taxon>Bacteria</taxon>
        <taxon>Thermotogati</taxon>
        <taxon>Deinococcota</taxon>
        <taxon>Deinococci</taxon>
        <taxon>Deinococcales</taxon>
        <taxon>Deinococcaceae</taxon>
        <taxon>Deinococcus</taxon>
    </lineage>
</organism>
<dbReference type="GO" id="GO:0052621">
    <property type="term" value="F:diguanylate cyclase activity"/>
    <property type="evidence" value="ECO:0007669"/>
    <property type="project" value="TreeGrafter"/>
</dbReference>
<dbReference type="Gene3D" id="3.30.70.270">
    <property type="match status" value="1"/>
</dbReference>
<gene>
    <name evidence="2" type="ordered locus">Deipe_1142</name>
</gene>
<dbReference type="NCBIfam" id="TIGR00254">
    <property type="entry name" value="GGDEF"/>
    <property type="match status" value="1"/>
</dbReference>
<keyword evidence="3" id="KW-1185">Reference proteome</keyword>
<dbReference type="PANTHER" id="PTHR45138">
    <property type="entry name" value="REGULATORY COMPONENTS OF SENSORY TRANSDUCTION SYSTEM"/>
    <property type="match status" value="1"/>
</dbReference>
<dbReference type="Pfam" id="PF00990">
    <property type="entry name" value="GGDEF"/>
    <property type="match status" value="1"/>
</dbReference>
<dbReference type="PANTHER" id="PTHR45138:SF9">
    <property type="entry name" value="DIGUANYLATE CYCLASE DGCM-RELATED"/>
    <property type="match status" value="1"/>
</dbReference>
<accession>K9ZYP8</accession>
<protein>
    <submittedName>
        <fullName evidence="2">Diguanylate cyclase (GGDEF) domain-containing protein</fullName>
    </submittedName>
</protein>
<dbReference type="InterPro" id="IPR029787">
    <property type="entry name" value="Nucleotide_cyclase"/>
</dbReference>
<dbReference type="SUPFAM" id="SSF55073">
    <property type="entry name" value="Nucleotide cyclase"/>
    <property type="match status" value="1"/>
</dbReference>
<dbReference type="FunFam" id="3.30.70.270:FF:000001">
    <property type="entry name" value="Diguanylate cyclase domain protein"/>
    <property type="match status" value="1"/>
</dbReference>
<dbReference type="GO" id="GO:0043709">
    <property type="term" value="P:cell adhesion involved in single-species biofilm formation"/>
    <property type="evidence" value="ECO:0007669"/>
    <property type="project" value="TreeGrafter"/>
</dbReference>
<dbReference type="RefSeq" id="WP_015235009.1">
    <property type="nucleotide sequence ID" value="NC_019793.1"/>
</dbReference>
<dbReference type="GO" id="GO:0005886">
    <property type="term" value="C:plasma membrane"/>
    <property type="evidence" value="ECO:0007669"/>
    <property type="project" value="TreeGrafter"/>
</dbReference>
<dbReference type="InterPro" id="IPR050469">
    <property type="entry name" value="Diguanylate_Cyclase"/>
</dbReference>
<dbReference type="InterPro" id="IPR000160">
    <property type="entry name" value="GGDEF_dom"/>
</dbReference>
<evidence type="ECO:0000313" key="2">
    <source>
        <dbReference type="EMBL" id="AFZ66701.1"/>
    </source>
</evidence>
<sequence>MSETAARDAHLLALTGIDRIDALQEAVARLGECDRVRAAQLGREAYMLATQAGDELRAARCLLLLTALGLPIVPGEATDDDLRRALSHLASAQLLYDDLTRQLHVQADQLARSTQEDLLTGLASRRAFCETLALSFRRARRLNYPLSVALLDLDDFRRVNEAFSYAVGDEVLRRVAQVLREQCRSKDLLARYGGEEFALMLPGIGAGEVDHTAERFRQAVEQYNWSMVRPGLRVTLSVGVCSDLPSTGHEGMLALAEEKLLEAKQAGRNLVRG</sequence>
<reference evidence="3" key="1">
    <citation type="submission" date="2012-03" db="EMBL/GenBank/DDBJ databases">
        <title>Complete sequence of chromosome of Deinococcus peraridilitoris DSM 19664.</title>
        <authorList>
            <person name="Lucas S."/>
            <person name="Copeland A."/>
            <person name="Lapidus A."/>
            <person name="Glavina del Rio T."/>
            <person name="Dalin E."/>
            <person name="Tice H."/>
            <person name="Bruce D."/>
            <person name="Goodwin L."/>
            <person name="Pitluck S."/>
            <person name="Peters L."/>
            <person name="Mikhailova N."/>
            <person name="Lu M."/>
            <person name="Kyrpides N."/>
            <person name="Mavromatis K."/>
            <person name="Ivanova N."/>
            <person name="Brettin T."/>
            <person name="Detter J.C."/>
            <person name="Han C."/>
            <person name="Larimer F."/>
            <person name="Land M."/>
            <person name="Hauser L."/>
            <person name="Markowitz V."/>
            <person name="Cheng J.-F."/>
            <person name="Hugenholtz P."/>
            <person name="Woyke T."/>
            <person name="Wu D."/>
            <person name="Pukall R."/>
            <person name="Steenblock K."/>
            <person name="Brambilla E."/>
            <person name="Klenk H.-P."/>
            <person name="Eisen J.A."/>
        </authorList>
    </citation>
    <scope>NUCLEOTIDE SEQUENCE [LARGE SCALE GENOMIC DNA]</scope>
    <source>
        <strain evidence="3">DSM 19664 / LMG 22246 / CIP 109416 / KR-200</strain>
    </source>
</reference>
<name>K9ZYP8_DEIPD</name>
<dbReference type="eggNOG" id="COG3706">
    <property type="taxonomic scope" value="Bacteria"/>
</dbReference>
<dbReference type="PATRIC" id="fig|937777.3.peg.1144"/>
<dbReference type="InterPro" id="IPR043128">
    <property type="entry name" value="Rev_trsase/Diguanyl_cyclase"/>
</dbReference>
<dbReference type="GO" id="GO:1902201">
    <property type="term" value="P:negative regulation of bacterial-type flagellum-dependent cell motility"/>
    <property type="evidence" value="ECO:0007669"/>
    <property type="project" value="TreeGrafter"/>
</dbReference>
<proteinExistence type="predicted"/>
<evidence type="ECO:0000313" key="3">
    <source>
        <dbReference type="Proteomes" id="UP000010467"/>
    </source>
</evidence>
<feature type="domain" description="GGDEF" evidence="1">
    <location>
        <begin position="144"/>
        <end position="273"/>
    </location>
</feature>
<dbReference type="STRING" id="937777.Deipe_1142"/>
<dbReference type="EMBL" id="CP003382">
    <property type="protein sequence ID" value="AFZ66701.1"/>
    <property type="molecule type" value="Genomic_DNA"/>
</dbReference>
<dbReference type="AlphaFoldDB" id="K9ZYP8"/>
<dbReference type="CDD" id="cd01949">
    <property type="entry name" value="GGDEF"/>
    <property type="match status" value="1"/>
</dbReference>
<dbReference type="SMART" id="SM00267">
    <property type="entry name" value="GGDEF"/>
    <property type="match status" value="1"/>
</dbReference>
<dbReference type="OrthoDB" id="9759607at2"/>
<dbReference type="KEGG" id="dpd:Deipe_1142"/>
<dbReference type="Proteomes" id="UP000010467">
    <property type="component" value="Chromosome"/>
</dbReference>
<dbReference type="HOGENOM" id="CLU_1018303_0_0_0"/>
<dbReference type="PROSITE" id="PS50887">
    <property type="entry name" value="GGDEF"/>
    <property type="match status" value="1"/>
</dbReference>
<evidence type="ECO:0000259" key="1">
    <source>
        <dbReference type="PROSITE" id="PS50887"/>
    </source>
</evidence>